<comment type="caution">
    <text evidence="4">The sequence shown here is derived from an EMBL/GenBank/DDBJ whole genome shotgun (WGS) entry which is preliminary data.</text>
</comment>
<feature type="domain" description="Methyltransferase" evidence="3">
    <location>
        <begin position="56"/>
        <end position="148"/>
    </location>
</feature>
<dbReference type="InterPro" id="IPR041698">
    <property type="entry name" value="Methyltransf_25"/>
</dbReference>
<evidence type="ECO:0000313" key="4">
    <source>
        <dbReference type="EMBL" id="GAA2881559.1"/>
    </source>
</evidence>
<dbReference type="RefSeq" id="WP_344974727.1">
    <property type="nucleotide sequence ID" value="NZ_BAAAVI010000032.1"/>
</dbReference>
<evidence type="ECO:0000259" key="3">
    <source>
        <dbReference type="Pfam" id="PF13649"/>
    </source>
</evidence>
<gene>
    <name evidence="4" type="ORF">GCM10010517_44530</name>
</gene>
<reference evidence="4 5" key="1">
    <citation type="journal article" date="2019" name="Int. J. Syst. Evol. Microbiol.">
        <title>The Global Catalogue of Microorganisms (GCM) 10K type strain sequencing project: providing services to taxonomists for standard genome sequencing and annotation.</title>
        <authorList>
            <consortium name="The Broad Institute Genomics Platform"/>
            <consortium name="The Broad Institute Genome Sequencing Center for Infectious Disease"/>
            <person name="Wu L."/>
            <person name="Ma J."/>
        </authorList>
    </citation>
    <scope>NUCLEOTIDE SEQUENCE [LARGE SCALE GENOMIC DNA]</scope>
    <source>
        <strain evidence="4 5">JCM 6242</strain>
    </source>
</reference>
<evidence type="ECO:0000256" key="1">
    <source>
        <dbReference type="ARBA" id="ARBA00022603"/>
    </source>
</evidence>
<dbReference type="SUPFAM" id="SSF53335">
    <property type="entry name" value="S-adenosyl-L-methionine-dependent methyltransferases"/>
    <property type="match status" value="1"/>
</dbReference>
<dbReference type="Pfam" id="PF13649">
    <property type="entry name" value="Methyltransf_25"/>
    <property type="match status" value="1"/>
</dbReference>
<keyword evidence="1" id="KW-0489">Methyltransferase</keyword>
<dbReference type="EMBL" id="BAAAVI010000032">
    <property type="protein sequence ID" value="GAA2881559.1"/>
    <property type="molecule type" value="Genomic_DNA"/>
</dbReference>
<dbReference type="InterPro" id="IPR029063">
    <property type="entry name" value="SAM-dependent_MTases_sf"/>
</dbReference>
<name>A0ABN3W1B0_9ACTN</name>
<dbReference type="CDD" id="cd02440">
    <property type="entry name" value="AdoMet_MTases"/>
    <property type="match status" value="1"/>
</dbReference>
<evidence type="ECO:0000256" key="2">
    <source>
        <dbReference type="ARBA" id="ARBA00022679"/>
    </source>
</evidence>
<dbReference type="PANTHER" id="PTHR43861">
    <property type="entry name" value="TRANS-ACONITATE 2-METHYLTRANSFERASE-RELATED"/>
    <property type="match status" value="1"/>
</dbReference>
<organism evidence="4 5">
    <name type="scientific">Streptosporangium fragile</name>
    <dbReference type="NCBI Taxonomy" id="46186"/>
    <lineage>
        <taxon>Bacteria</taxon>
        <taxon>Bacillati</taxon>
        <taxon>Actinomycetota</taxon>
        <taxon>Actinomycetes</taxon>
        <taxon>Streptosporangiales</taxon>
        <taxon>Streptosporangiaceae</taxon>
        <taxon>Streptosporangium</taxon>
    </lineage>
</organism>
<dbReference type="Gene3D" id="3.40.50.150">
    <property type="entry name" value="Vaccinia Virus protein VP39"/>
    <property type="match status" value="1"/>
</dbReference>
<keyword evidence="2" id="KW-0808">Transferase</keyword>
<keyword evidence="5" id="KW-1185">Reference proteome</keyword>
<protein>
    <recommendedName>
        <fullName evidence="3">Methyltransferase domain-containing protein</fullName>
    </recommendedName>
</protein>
<accession>A0ABN3W1B0</accession>
<evidence type="ECO:0000313" key="5">
    <source>
        <dbReference type="Proteomes" id="UP001500831"/>
    </source>
</evidence>
<sequence>MTAEPRSVNSRAWERYGSHRLRAGTTARPIPDTIAWGFGSAGPGTAVLGPLTGRRVLELGCGTGRYAAHLACHHHAHVTGVESSPAQYERAVAAYGAVPNLTLVRADAVDYLQQAGPFDVIISVHGALCFTPPALLLPGVFQALRPGGLLAASVLHTNYLGEGPLQVVAPSPQRLQVTGHAPDTVYRWVLTPDLWRQLLAEHGLIVTAIDRIDATAENDPTSCRLIRATHGRRDQR</sequence>
<proteinExistence type="predicted"/>
<dbReference type="Proteomes" id="UP001500831">
    <property type="component" value="Unassembled WGS sequence"/>
</dbReference>
<dbReference type="PANTHER" id="PTHR43861:SF1">
    <property type="entry name" value="TRANS-ACONITATE 2-METHYLTRANSFERASE"/>
    <property type="match status" value="1"/>
</dbReference>